<accession>A0A815JI22</accession>
<name>A0A815JI22_9BILA</name>
<protein>
    <submittedName>
        <fullName evidence="1">Uncharacterized protein</fullName>
    </submittedName>
</protein>
<organism evidence="1 3">
    <name type="scientific">Didymodactylos carnosus</name>
    <dbReference type="NCBI Taxonomy" id="1234261"/>
    <lineage>
        <taxon>Eukaryota</taxon>
        <taxon>Metazoa</taxon>
        <taxon>Spiralia</taxon>
        <taxon>Gnathifera</taxon>
        <taxon>Rotifera</taxon>
        <taxon>Eurotatoria</taxon>
        <taxon>Bdelloidea</taxon>
        <taxon>Philodinida</taxon>
        <taxon>Philodinidae</taxon>
        <taxon>Didymodactylos</taxon>
    </lineage>
</organism>
<sequence length="414" mass="47829">QQVSNSLTPVFPISLPFNQQTTEIGYYNPYLAPQQTVNSTNSLNIFNSLFHLLEGVRLNMNVDGFNIFIQNFSQTLRLITNENVQEFVNTLNSVVADFAVPTLVNQPHVSQLEPLSLISQGFRHTICEAQMNQQQQDVHYRPSKRSRTRLKNDGAEYFRHYSDDHISSQMLETASTTYNTERLTYGSINQLTFAADIEPTYEERYISDMQTKDKNGDRHLNPTWLRSTSGNYLRLFLPSISEQFLKAEKKDLFIEICCLTVLHQDTHQYYIHPKRILDPEYRRGNSDVPNTMNPIYIPIEVEAVKTTNPGSIEIKMCPIRTKISEMNHAAAKDQPLLIFSITGHLPTNVSTPIYKNSQQFQEGFQLDKCHYTFTLVTKNADEQVTGWLTQSLISQELQPTHRWYEMLTYLYAFS</sequence>
<reference evidence="1" key="1">
    <citation type="submission" date="2021-02" db="EMBL/GenBank/DDBJ databases">
        <authorList>
            <person name="Nowell W R."/>
        </authorList>
    </citation>
    <scope>NUCLEOTIDE SEQUENCE</scope>
</reference>
<comment type="caution">
    <text evidence="1">The sequence shown here is derived from an EMBL/GenBank/DDBJ whole genome shotgun (WGS) entry which is preliminary data.</text>
</comment>
<feature type="non-terminal residue" evidence="1">
    <location>
        <position position="1"/>
    </location>
</feature>
<evidence type="ECO:0000313" key="2">
    <source>
        <dbReference type="EMBL" id="CAF4277879.1"/>
    </source>
</evidence>
<dbReference type="AlphaFoldDB" id="A0A815JI22"/>
<evidence type="ECO:0000313" key="1">
    <source>
        <dbReference type="EMBL" id="CAF1382640.1"/>
    </source>
</evidence>
<keyword evidence="3" id="KW-1185">Reference proteome</keyword>
<evidence type="ECO:0000313" key="3">
    <source>
        <dbReference type="Proteomes" id="UP000663829"/>
    </source>
</evidence>
<dbReference type="Proteomes" id="UP000663829">
    <property type="component" value="Unassembled WGS sequence"/>
</dbReference>
<gene>
    <name evidence="1" type="ORF">GPM918_LOCUS32403</name>
    <name evidence="2" type="ORF">SRO942_LOCUS33075</name>
</gene>
<dbReference type="EMBL" id="CAJOBC010081933">
    <property type="protein sequence ID" value="CAF4277879.1"/>
    <property type="molecule type" value="Genomic_DNA"/>
</dbReference>
<proteinExistence type="predicted"/>
<dbReference type="Proteomes" id="UP000681722">
    <property type="component" value="Unassembled WGS sequence"/>
</dbReference>
<dbReference type="EMBL" id="CAJNOQ010016530">
    <property type="protein sequence ID" value="CAF1382640.1"/>
    <property type="molecule type" value="Genomic_DNA"/>
</dbReference>